<comment type="subcellular location">
    <subcellularLocation>
        <location evidence="1">Cell membrane</location>
        <topology evidence="1">Multi-pass membrane protein</topology>
    </subcellularLocation>
</comment>
<keyword evidence="3" id="KW-0488">Methylation</keyword>
<dbReference type="FunFam" id="1.10.287.950:FF:000001">
    <property type="entry name" value="Methyl-accepting chemotaxis sensory transducer"/>
    <property type="match status" value="1"/>
</dbReference>
<dbReference type="AlphaFoldDB" id="A5WA55"/>
<dbReference type="Pfam" id="PF16591">
    <property type="entry name" value="HBM"/>
    <property type="match status" value="1"/>
</dbReference>
<dbReference type="PRINTS" id="PR00260">
    <property type="entry name" value="CHEMTRNSDUCR"/>
</dbReference>
<evidence type="ECO:0000256" key="9">
    <source>
        <dbReference type="ARBA" id="ARBA00029447"/>
    </source>
</evidence>
<evidence type="ECO:0000259" key="14">
    <source>
        <dbReference type="PROSITE" id="PS50885"/>
    </source>
</evidence>
<evidence type="ECO:0000256" key="1">
    <source>
        <dbReference type="ARBA" id="ARBA00004651"/>
    </source>
</evidence>
<feature type="domain" description="Methyl-accepting transducer" evidence="13">
    <location>
        <begin position="467"/>
        <end position="703"/>
    </location>
</feature>
<protein>
    <submittedName>
        <fullName evidence="16">Methyl-accepting chemotaxis sensory transducer</fullName>
    </submittedName>
</protein>
<gene>
    <name evidence="16" type="ordered locus">Pput_4895</name>
</gene>
<name>A5WA55_PSEP1</name>
<keyword evidence="2" id="KW-1003">Cell membrane</keyword>
<feature type="transmembrane region" description="Helical" evidence="12">
    <location>
        <begin position="110"/>
        <end position="132"/>
    </location>
</feature>
<evidence type="ECO:0000256" key="2">
    <source>
        <dbReference type="ARBA" id="ARBA00022475"/>
    </source>
</evidence>
<dbReference type="Pfam" id="PF00672">
    <property type="entry name" value="HAMP"/>
    <property type="match status" value="1"/>
</dbReference>
<feature type="domain" description="HAMP" evidence="14">
    <location>
        <begin position="464"/>
        <end position="515"/>
    </location>
</feature>
<keyword evidence="8 10" id="KW-0807">Transducer</keyword>
<reference evidence="16" key="1">
    <citation type="submission" date="2007-05" db="EMBL/GenBank/DDBJ databases">
        <title>Complete sequence of Pseudomonas putida F1.</title>
        <authorList>
            <consortium name="US DOE Joint Genome Institute"/>
            <person name="Copeland A."/>
            <person name="Lucas S."/>
            <person name="Lapidus A."/>
            <person name="Barry K."/>
            <person name="Detter J.C."/>
            <person name="Glavina del Rio T."/>
            <person name="Hammon N."/>
            <person name="Israni S."/>
            <person name="Dalin E."/>
            <person name="Tice H."/>
            <person name="Pitluck S."/>
            <person name="Chain P."/>
            <person name="Malfatti S."/>
            <person name="Shin M."/>
            <person name="Vergez L."/>
            <person name="Schmutz J."/>
            <person name="Larimer F."/>
            <person name="Land M."/>
            <person name="Hauser L."/>
            <person name="Kyrpides N."/>
            <person name="Lykidis A."/>
            <person name="Parales R."/>
            <person name="Richardson P."/>
        </authorList>
    </citation>
    <scope>NUCLEOTIDE SEQUENCE [LARGE SCALE GENOMIC DNA]</scope>
    <source>
        <strain evidence="16">F1</strain>
    </source>
</reference>
<dbReference type="SUPFAM" id="SSF58104">
    <property type="entry name" value="Methyl-accepting chemotaxis protein (MCP) signaling domain"/>
    <property type="match status" value="1"/>
</dbReference>
<accession>A5WA55</accession>
<feature type="domain" description="HAMP" evidence="14">
    <location>
        <begin position="410"/>
        <end position="462"/>
    </location>
</feature>
<sequence length="739" mass="80132">MGRPCWPISTRRSPLPALPYSRVNPRLHTCIGCRRSGFTREEDGTGRNISYCSRRTFLPDYQVKSYSSTADGQRCDASHAPASFLSLARRFPMLGSLNRKLGNISVAAKLALGFAVVLLLTLATTISGWRALDGAIVRSQQLSEIGLINDLTKDLRAERITYRVLNDDASRARISNILDQLNSMLTTLQQRSNVDESRQLLTEKMALLQSLRDTFSELQRSVASRVALREALQSQEHALSEAIDQLQTQALLKMPDNSQQSGVLGLMDTLSRHVEGANQQSLVPAYTFAPVEDFSKVGDNALDAADNSLAQLLEGLAPLGLPRAITEQPGVELSKYRTSLDQYRRAAVRVEQLQNNMENMGNELRTVSLELGKRKVEQRDSEAVAARSLLTSVALLAMVVGALAAWLITLQITQPLRQTLAVAARIAKGDLSQVDSVQRRDEMGQLQTSMREMTLSLRELIGGIDQGVGQLSQAATQLAASSEDTKLRINQQREETDQVATAMNQMSATVQEVAQNAEQASLAATSADQQAQVGDQVVAEAIGRIEQLAGQMDHCLAAMQHLAGESQRIGSILDVIKSVSEQTNLLALNAAIEAARAGEAGRGFAVVADEVRGLAQRTSTATEEIGQLIDSLHNGTDEVTRLLDSSKSLTEQSVELSRRAGHALSQITDTVSSIQGMNQQIATASEEQSVVAEQINRSVINVRDVSDQTSAASEQTAASSGELEHLGQQLRGMVGRFSL</sequence>
<evidence type="ECO:0000259" key="13">
    <source>
        <dbReference type="PROSITE" id="PS50111"/>
    </source>
</evidence>
<evidence type="ECO:0000256" key="12">
    <source>
        <dbReference type="SAM" id="Phobius"/>
    </source>
</evidence>
<evidence type="ECO:0000256" key="4">
    <source>
        <dbReference type="ARBA" id="ARBA00022500"/>
    </source>
</evidence>
<evidence type="ECO:0000256" key="7">
    <source>
        <dbReference type="ARBA" id="ARBA00023136"/>
    </source>
</evidence>
<evidence type="ECO:0000259" key="15">
    <source>
        <dbReference type="PROSITE" id="PS51753"/>
    </source>
</evidence>
<evidence type="ECO:0000256" key="11">
    <source>
        <dbReference type="SAM" id="Coils"/>
    </source>
</evidence>
<dbReference type="SMART" id="SM01358">
    <property type="entry name" value="HBM"/>
    <property type="match status" value="1"/>
</dbReference>
<keyword evidence="4" id="KW-0145">Chemotaxis</keyword>
<dbReference type="PROSITE" id="PS50885">
    <property type="entry name" value="HAMP"/>
    <property type="match status" value="2"/>
</dbReference>
<dbReference type="PANTHER" id="PTHR32089:SF120">
    <property type="entry name" value="METHYL-ACCEPTING CHEMOTAXIS PROTEIN TLPQ"/>
    <property type="match status" value="1"/>
</dbReference>
<proteinExistence type="inferred from homology"/>
<dbReference type="Pfam" id="PF00015">
    <property type="entry name" value="MCPsignal"/>
    <property type="match status" value="1"/>
</dbReference>
<feature type="transmembrane region" description="Helical" evidence="12">
    <location>
        <begin position="384"/>
        <end position="408"/>
    </location>
</feature>
<evidence type="ECO:0000256" key="5">
    <source>
        <dbReference type="ARBA" id="ARBA00022692"/>
    </source>
</evidence>
<dbReference type="eggNOG" id="COG0840">
    <property type="taxonomic scope" value="Bacteria"/>
</dbReference>
<dbReference type="InterPro" id="IPR003660">
    <property type="entry name" value="HAMP_dom"/>
</dbReference>
<dbReference type="Gene3D" id="1.10.287.950">
    <property type="entry name" value="Methyl-accepting chemotaxis protein"/>
    <property type="match status" value="1"/>
</dbReference>
<organism evidence="16">
    <name type="scientific">Pseudomonas putida (strain ATCC 700007 / DSM 6899 / JCM 31910 / BCRC 17059 / LMG 24140 / F1)</name>
    <dbReference type="NCBI Taxonomy" id="351746"/>
    <lineage>
        <taxon>Bacteria</taxon>
        <taxon>Pseudomonadati</taxon>
        <taxon>Pseudomonadota</taxon>
        <taxon>Gammaproteobacteria</taxon>
        <taxon>Pseudomonadales</taxon>
        <taxon>Pseudomonadaceae</taxon>
        <taxon>Pseudomonas</taxon>
    </lineage>
</organism>
<dbReference type="GO" id="GO:0005886">
    <property type="term" value="C:plasma membrane"/>
    <property type="evidence" value="ECO:0007669"/>
    <property type="project" value="UniProtKB-SubCell"/>
</dbReference>
<dbReference type="InterPro" id="IPR004090">
    <property type="entry name" value="Chemotax_Me-accpt_rcpt"/>
</dbReference>
<dbReference type="PROSITE" id="PS51753">
    <property type="entry name" value="HBM"/>
    <property type="match status" value="1"/>
</dbReference>
<dbReference type="PROSITE" id="PS50111">
    <property type="entry name" value="CHEMOTAXIS_TRANSDUC_2"/>
    <property type="match status" value="1"/>
</dbReference>
<dbReference type="InterPro" id="IPR004089">
    <property type="entry name" value="MCPsignal_dom"/>
</dbReference>
<comment type="similarity">
    <text evidence="9">Belongs to the methyl-accepting chemotaxis (MCP) protein family.</text>
</comment>
<dbReference type="CDD" id="cd11386">
    <property type="entry name" value="MCP_signal"/>
    <property type="match status" value="1"/>
</dbReference>
<keyword evidence="7 12" id="KW-0472">Membrane</keyword>
<evidence type="ECO:0000256" key="3">
    <source>
        <dbReference type="ARBA" id="ARBA00022481"/>
    </source>
</evidence>
<evidence type="ECO:0000256" key="6">
    <source>
        <dbReference type="ARBA" id="ARBA00022989"/>
    </source>
</evidence>
<dbReference type="CDD" id="cd06225">
    <property type="entry name" value="HAMP"/>
    <property type="match status" value="1"/>
</dbReference>
<keyword evidence="6 12" id="KW-1133">Transmembrane helix</keyword>
<dbReference type="PANTHER" id="PTHR32089">
    <property type="entry name" value="METHYL-ACCEPTING CHEMOTAXIS PROTEIN MCPB"/>
    <property type="match status" value="1"/>
</dbReference>
<dbReference type="SMART" id="SM00283">
    <property type="entry name" value="MA"/>
    <property type="match status" value="1"/>
</dbReference>
<dbReference type="GO" id="GO:0007165">
    <property type="term" value="P:signal transduction"/>
    <property type="evidence" value="ECO:0007669"/>
    <property type="project" value="UniProtKB-KW"/>
</dbReference>
<keyword evidence="11" id="KW-0175">Coiled coil</keyword>
<evidence type="ECO:0000256" key="8">
    <source>
        <dbReference type="ARBA" id="ARBA00023224"/>
    </source>
</evidence>
<dbReference type="EMBL" id="CP000712">
    <property type="protein sequence ID" value="ABQ81015.1"/>
    <property type="molecule type" value="Genomic_DNA"/>
</dbReference>
<evidence type="ECO:0000313" key="16">
    <source>
        <dbReference type="EMBL" id="ABQ81015.1"/>
    </source>
</evidence>
<dbReference type="HOGENOM" id="CLU_000445_107_27_6"/>
<dbReference type="SMART" id="SM00304">
    <property type="entry name" value="HAMP"/>
    <property type="match status" value="2"/>
</dbReference>
<dbReference type="Gene3D" id="1.20.1440.210">
    <property type="match status" value="1"/>
</dbReference>
<dbReference type="KEGG" id="ppf:Pput_4895"/>
<dbReference type="InterPro" id="IPR032255">
    <property type="entry name" value="HBM"/>
</dbReference>
<dbReference type="GO" id="GO:0004888">
    <property type="term" value="F:transmembrane signaling receptor activity"/>
    <property type="evidence" value="ECO:0007669"/>
    <property type="project" value="InterPro"/>
</dbReference>
<feature type="coiled-coil region" evidence="11">
    <location>
        <begin position="340"/>
        <end position="370"/>
    </location>
</feature>
<evidence type="ECO:0000256" key="10">
    <source>
        <dbReference type="PROSITE-ProRule" id="PRU00284"/>
    </source>
</evidence>
<keyword evidence="5 12" id="KW-0812">Transmembrane</keyword>
<dbReference type="GO" id="GO:0006935">
    <property type="term" value="P:chemotaxis"/>
    <property type="evidence" value="ECO:0007669"/>
    <property type="project" value="UniProtKB-KW"/>
</dbReference>
<feature type="domain" description="HBM" evidence="15">
    <location>
        <begin position="137"/>
        <end position="383"/>
    </location>
</feature>